<evidence type="ECO:0000313" key="8">
    <source>
        <dbReference type="Proteomes" id="UP000646827"/>
    </source>
</evidence>
<comment type="caution">
    <text evidence="7">The sequence shown here is derived from an EMBL/GenBank/DDBJ whole genome shotgun (WGS) entry which is preliminary data.</text>
</comment>
<dbReference type="InterPro" id="IPR001965">
    <property type="entry name" value="Znf_PHD"/>
</dbReference>
<dbReference type="EMBL" id="JAEPRB010000054">
    <property type="protein sequence ID" value="KAG2223833.1"/>
    <property type="molecule type" value="Genomic_DNA"/>
</dbReference>
<feature type="domain" description="C2H2-type" evidence="6">
    <location>
        <begin position="341"/>
        <end position="368"/>
    </location>
</feature>
<dbReference type="Gene3D" id="3.30.40.10">
    <property type="entry name" value="Zinc/RING finger domain, C3HC4 (zinc finger)"/>
    <property type="match status" value="1"/>
</dbReference>
<dbReference type="InterPro" id="IPR013087">
    <property type="entry name" value="Znf_C2H2_type"/>
</dbReference>
<accession>A0A8H7S862</accession>
<keyword evidence="1" id="KW-0479">Metal-binding</keyword>
<feature type="compositionally biased region" description="Low complexity" evidence="5">
    <location>
        <begin position="498"/>
        <end position="507"/>
    </location>
</feature>
<dbReference type="Proteomes" id="UP000646827">
    <property type="component" value="Unassembled WGS sequence"/>
</dbReference>
<dbReference type="InterPro" id="IPR019787">
    <property type="entry name" value="Znf_PHD-finger"/>
</dbReference>
<gene>
    <name evidence="7" type="ORF">INT45_001967</name>
</gene>
<keyword evidence="3" id="KW-0862">Zinc</keyword>
<feature type="compositionally biased region" description="Polar residues" evidence="5">
    <location>
        <begin position="487"/>
        <end position="497"/>
    </location>
</feature>
<dbReference type="InterPro" id="IPR013083">
    <property type="entry name" value="Znf_RING/FYVE/PHD"/>
</dbReference>
<reference evidence="7 8" key="1">
    <citation type="submission" date="2020-12" db="EMBL/GenBank/DDBJ databases">
        <title>Metabolic potential, ecology and presence of endohyphal bacteria is reflected in genomic diversity of Mucoromycotina.</title>
        <authorList>
            <person name="Muszewska A."/>
            <person name="Okrasinska A."/>
            <person name="Steczkiewicz K."/>
            <person name="Drgas O."/>
            <person name="Orlowska M."/>
            <person name="Perlinska-Lenart U."/>
            <person name="Aleksandrzak-Piekarczyk T."/>
            <person name="Szatraj K."/>
            <person name="Zielenkiewicz U."/>
            <person name="Pilsyk S."/>
            <person name="Malc E."/>
            <person name="Mieczkowski P."/>
            <person name="Kruszewska J.S."/>
            <person name="Biernat P."/>
            <person name="Pawlowska J."/>
        </authorList>
    </citation>
    <scope>NUCLEOTIDE SEQUENCE [LARGE SCALE GENOMIC DNA]</scope>
    <source>
        <strain evidence="7 8">CBS 142.35</strain>
    </source>
</reference>
<feature type="region of interest" description="Disordered" evidence="5">
    <location>
        <begin position="259"/>
        <end position="322"/>
    </location>
</feature>
<dbReference type="CDD" id="cd15489">
    <property type="entry name" value="PHD_SF"/>
    <property type="match status" value="1"/>
</dbReference>
<feature type="compositionally biased region" description="Low complexity" evidence="5">
    <location>
        <begin position="286"/>
        <end position="306"/>
    </location>
</feature>
<name>A0A8H7S862_9FUNG</name>
<evidence type="ECO:0000256" key="5">
    <source>
        <dbReference type="SAM" id="MobiDB-lite"/>
    </source>
</evidence>
<proteinExistence type="predicted"/>
<feature type="region of interest" description="Disordered" evidence="5">
    <location>
        <begin position="487"/>
        <end position="507"/>
    </location>
</feature>
<dbReference type="PROSITE" id="PS50157">
    <property type="entry name" value="ZINC_FINGER_C2H2_2"/>
    <property type="match status" value="1"/>
</dbReference>
<evidence type="ECO:0000256" key="1">
    <source>
        <dbReference type="ARBA" id="ARBA00022723"/>
    </source>
</evidence>
<evidence type="ECO:0000259" key="6">
    <source>
        <dbReference type="PROSITE" id="PS50157"/>
    </source>
</evidence>
<evidence type="ECO:0000256" key="4">
    <source>
        <dbReference type="PROSITE-ProRule" id="PRU00042"/>
    </source>
</evidence>
<keyword evidence="8" id="KW-1185">Reference proteome</keyword>
<evidence type="ECO:0000256" key="3">
    <source>
        <dbReference type="ARBA" id="ARBA00022833"/>
    </source>
</evidence>
<dbReference type="SMART" id="SM00249">
    <property type="entry name" value="PHD"/>
    <property type="match status" value="1"/>
</dbReference>
<dbReference type="OrthoDB" id="418595at2759"/>
<organism evidence="7 8">
    <name type="scientific">Circinella minor</name>
    <dbReference type="NCBI Taxonomy" id="1195481"/>
    <lineage>
        <taxon>Eukaryota</taxon>
        <taxon>Fungi</taxon>
        <taxon>Fungi incertae sedis</taxon>
        <taxon>Mucoromycota</taxon>
        <taxon>Mucoromycotina</taxon>
        <taxon>Mucoromycetes</taxon>
        <taxon>Mucorales</taxon>
        <taxon>Lichtheimiaceae</taxon>
        <taxon>Circinella</taxon>
    </lineage>
</organism>
<feature type="compositionally biased region" description="Basic residues" evidence="5">
    <location>
        <begin position="265"/>
        <end position="276"/>
    </location>
</feature>
<dbReference type="Pfam" id="PF00628">
    <property type="entry name" value="PHD"/>
    <property type="match status" value="1"/>
</dbReference>
<evidence type="ECO:0000313" key="7">
    <source>
        <dbReference type="EMBL" id="KAG2223833.1"/>
    </source>
</evidence>
<protein>
    <recommendedName>
        <fullName evidence="6">C2H2-type domain-containing protein</fullName>
    </recommendedName>
</protein>
<dbReference type="AlphaFoldDB" id="A0A8H7S862"/>
<evidence type="ECO:0000256" key="2">
    <source>
        <dbReference type="ARBA" id="ARBA00022771"/>
    </source>
</evidence>
<sequence>MDDWTMTLSKKSLSVLGSLDNHGQRNRLTTPLTVVTPMVRVKRHEFENDHVFVGGKTIPGKRKKKVTPPLSVEQLRLLSRRIDPTEPFKPALPMMYDASPRKRLRTQPDNTELHSSVIRSSSSLSKMTIDVDDIIINHTSSDTTTNFTTTTSTTTSNRPSSSLSSILYQTCFDIWPGEPSLGDLAHDKIKNLSELLKVRLSQAKFRVIAALEAEGQDSTLYRQLKSSEDECSIWPAGFIGKKHKIKLSRKCNQAPWGVTVGNSRNLKRQKDRKKQIQTKDLKMTPSQLSSFGTTTTTPLPSSSQQEQQERLKQPSRKAKCGRQAADPALAAVTLQDGSRAFICKDCNKKYKNRNGLVYHRDRCKQRKPIKPINCACGEKHPSNNLVQCETCHLYSHLECIGLDENELNNEGAFHCPTCVLLPTQTTDKPYTDLSNTTMMQGQQHIWEDFSMSPSSNTTYTSSTPISDHVMTPSLYYSNSDLGLMTPSTTSNTSVINTPSPSSQQSDSQWFDFANFDTDFTFNDSQTEQ</sequence>
<keyword evidence="2 4" id="KW-0863">Zinc-finger</keyword>
<dbReference type="GO" id="GO:0008270">
    <property type="term" value="F:zinc ion binding"/>
    <property type="evidence" value="ECO:0007669"/>
    <property type="project" value="UniProtKB-KW"/>
</dbReference>
<dbReference type="SUPFAM" id="SSF57903">
    <property type="entry name" value="FYVE/PHD zinc finger"/>
    <property type="match status" value="1"/>
</dbReference>
<dbReference type="InterPro" id="IPR011011">
    <property type="entry name" value="Znf_FYVE_PHD"/>
</dbReference>